<dbReference type="Gene3D" id="1.25.40.10">
    <property type="entry name" value="Tetratricopeptide repeat domain"/>
    <property type="match status" value="2"/>
</dbReference>
<dbReference type="InterPro" id="IPR011990">
    <property type="entry name" value="TPR-like_helical_dom_sf"/>
</dbReference>
<dbReference type="SMART" id="SM00028">
    <property type="entry name" value="TPR"/>
    <property type="match status" value="4"/>
</dbReference>
<evidence type="ECO:0000313" key="1">
    <source>
        <dbReference type="EMBL" id="MBM2623828.1"/>
    </source>
</evidence>
<gene>
    <name evidence="1" type="ORF">JIG36_50900</name>
</gene>
<dbReference type="RefSeq" id="WP_203384176.1">
    <property type="nucleotide sequence ID" value="NZ_JAENHP010000046.1"/>
</dbReference>
<dbReference type="PANTHER" id="PTHR47691:SF3">
    <property type="entry name" value="HTH-TYPE TRANSCRIPTIONAL REGULATOR RV0890C-RELATED"/>
    <property type="match status" value="1"/>
</dbReference>
<accession>A0ABS2AWP8</accession>
<dbReference type="Proteomes" id="UP000632138">
    <property type="component" value="Unassembled WGS sequence"/>
</dbReference>
<dbReference type="InterPro" id="IPR027417">
    <property type="entry name" value="P-loop_NTPase"/>
</dbReference>
<dbReference type="SUPFAM" id="SSF48452">
    <property type="entry name" value="TPR-like"/>
    <property type="match status" value="1"/>
</dbReference>
<dbReference type="Gene3D" id="3.40.50.300">
    <property type="entry name" value="P-loop containing nucleotide triphosphate hydrolases"/>
    <property type="match status" value="1"/>
</dbReference>
<protein>
    <submittedName>
        <fullName evidence="1">Tetratricopeptide repeat protein</fullName>
    </submittedName>
</protein>
<evidence type="ECO:0000313" key="2">
    <source>
        <dbReference type="Proteomes" id="UP000632138"/>
    </source>
</evidence>
<reference evidence="1 2" key="1">
    <citation type="submission" date="2021-01" db="EMBL/GenBank/DDBJ databases">
        <title>Actinoplanes sp. nov. LDG1-06 isolated from lichen.</title>
        <authorList>
            <person name="Saeng-In P."/>
            <person name="Phongsopitanun W."/>
            <person name="Kanchanasin P."/>
            <person name="Yuki M."/>
            <person name="Kudo T."/>
            <person name="Ohkuma M."/>
            <person name="Tanasupawat S."/>
        </authorList>
    </citation>
    <scope>NUCLEOTIDE SEQUENCE [LARGE SCALE GENOMIC DNA]</scope>
    <source>
        <strain evidence="1 2">LDG1-06</strain>
    </source>
</reference>
<dbReference type="EMBL" id="JAENHP010000046">
    <property type="protein sequence ID" value="MBM2623828.1"/>
    <property type="molecule type" value="Genomic_DNA"/>
</dbReference>
<comment type="caution">
    <text evidence="1">The sequence shown here is derived from an EMBL/GenBank/DDBJ whole genome shotgun (WGS) entry which is preliminary data.</text>
</comment>
<dbReference type="Pfam" id="PF13424">
    <property type="entry name" value="TPR_12"/>
    <property type="match status" value="1"/>
</dbReference>
<dbReference type="InterPro" id="IPR019734">
    <property type="entry name" value="TPR_rpt"/>
</dbReference>
<keyword evidence="2" id="KW-1185">Reference proteome</keyword>
<dbReference type="PRINTS" id="PR00364">
    <property type="entry name" value="DISEASERSIST"/>
</dbReference>
<name>A0ABS2AWP8_9ACTN</name>
<dbReference type="SUPFAM" id="SSF52540">
    <property type="entry name" value="P-loop containing nucleoside triphosphate hydrolases"/>
    <property type="match status" value="1"/>
</dbReference>
<sequence length="827" mass="89989">MTAPDPGRAGTLDDIAELLRLLKSWAGAPSYETITVRVNKGRESADQVGRSTVVDCFRPGRKRFDHELVVAVVAALHPDSSYVNHWRQVLRVISGLAPAPEQVRVVEGLPQDLATFTGRDDVVRDLRRTCGPSSITVLGGMAGAGKTQLAVRLGHLLLQDDVVDAALFVNLRGFHADVTQPPADPSAVLDGFLRSLGVPGQLVPVSLPERIALYRERLASRRVLVVLDNAADVEQVTPLLPGGHGATIVTSRHDLALPSAIPVHVDGFSEEEARSFLSQALNGIPVGSDHRALTRIAQQCGQLPLALALTTGHMRTRPDWTLTDHADWLDDCHASSRLEPGVELALDLSYRALTEEGRRLLRALTLHPGAFDAPAAAALVASDPQTAASMLEEFARQHVVQSHGPGRYVLHDLIRAFAAVRAVQEDRRADRRAALSRLLDYFLVTAAEHAKRPDRSGAGSELVVRSEKCAWLDTELDNLIAMTRISASDHERPESEVTLSAVLNRFLILRGRYQEALVVHDRAARAAGDAGDRVQHDRAVLRLAATELAHSRHLAALEQIDRISPATDDPEVQLGVLTYRAIARTHLGRTSEARRDLLLAWETGRRTGAREVLLHVLLGLGSTEYIVGRFEQAAAYYEEGARLAHRFGDCWEETALLTNLGEAQLRSGHLDAAEIHLTQALQYARELDNSVIEASILDALGSLHLQRGDHTSAGDYYDRSWLLSSATGSRYGMICSKNGLGHANLAAGNPKAAIAEYTEAYDGASAHDVQDAEQQAVAQTGLGEAHRQLGNVTEAREHFQRAHTMYGDLNPAEATRIAIMLKEISDV</sequence>
<dbReference type="PANTHER" id="PTHR47691">
    <property type="entry name" value="REGULATOR-RELATED"/>
    <property type="match status" value="1"/>
</dbReference>
<organism evidence="1 2">
    <name type="scientific">Paractinoplanes ovalisporus</name>
    <dbReference type="NCBI Taxonomy" id="2810368"/>
    <lineage>
        <taxon>Bacteria</taxon>
        <taxon>Bacillati</taxon>
        <taxon>Actinomycetota</taxon>
        <taxon>Actinomycetes</taxon>
        <taxon>Micromonosporales</taxon>
        <taxon>Micromonosporaceae</taxon>
        <taxon>Paractinoplanes</taxon>
    </lineage>
</organism>
<proteinExistence type="predicted"/>